<dbReference type="Proteomes" id="UP000807469">
    <property type="component" value="Unassembled WGS sequence"/>
</dbReference>
<name>A0A9P5Z0P8_9AGAR</name>
<dbReference type="AlphaFoldDB" id="A0A9P5Z0P8"/>
<proteinExistence type="predicted"/>
<organism evidence="1 2">
    <name type="scientific">Pholiota conissans</name>
    <dbReference type="NCBI Taxonomy" id="109636"/>
    <lineage>
        <taxon>Eukaryota</taxon>
        <taxon>Fungi</taxon>
        <taxon>Dikarya</taxon>
        <taxon>Basidiomycota</taxon>
        <taxon>Agaricomycotina</taxon>
        <taxon>Agaricomycetes</taxon>
        <taxon>Agaricomycetidae</taxon>
        <taxon>Agaricales</taxon>
        <taxon>Agaricineae</taxon>
        <taxon>Strophariaceae</taxon>
        <taxon>Pholiota</taxon>
    </lineage>
</organism>
<dbReference type="OrthoDB" id="5569309at2759"/>
<gene>
    <name evidence="1" type="ORF">BDN70DRAFT_766438</name>
</gene>
<protein>
    <recommendedName>
        <fullName evidence="3">SAP domain-containing protein</fullName>
    </recommendedName>
</protein>
<accession>A0A9P5Z0P8</accession>
<feature type="non-terminal residue" evidence="1">
    <location>
        <position position="1"/>
    </location>
</feature>
<evidence type="ECO:0000313" key="2">
    <source>
        <dbReference type="Proteomes" id="UP000807469"/>
    </source>
</evidence>
<evidence type="ECO:0008006" key="3">
    <source>
        <dbReference type="Google" id="ProtNLM"/>
    </source>
</evidence>
<keyword evidence="2" id="KW-1185">Reference proteome</keyword>
<comment type="caution">
    <text evidence="1">The sequence shown here is derived from an EMBL/GenBank/DDBJ whole genome shotgun (WGS) entry which is preliminary data.</text>
</comment>
<evidence type="ECO:0000313" key="1">
    <source>
        <dbReference type="EMBL" id="KAF9479072.1"/>
    </source>
</evidence>
<reference evidence="1" key="1">
    <citation type="submission" date="2020-11" db="EMBL/GenBank/DDBJ databases">
        <authorList>
            <consortium name="DOE Joint Genome Institute"/>
            <person name="Ahrendt S."/>
            <person name="Riley R."/>
            <person name="Andreopoulos W."/>
            <person name="Labutti K."/>
            <person name="Pangilinan J."/>
            <person name="Ruiz-Duenas F.J."/>
            <person name="Barrasa J.M."/>
            <person name="Sanchez-Garcia M."/>
            <person name="Camarero S."/>
            <person name="Miyauchi S."/>
            <person name="Serrano A."/>
            <person name="Linde D."/>
            <person name="Babiker R."/>
            <person name="Drula E."/>
            <person name="Ayuso-Fernandez I."/>
            <person name="Pacheco R."/>
            <person name="Padilla G."/>
            <person name="Ferreira P."/>
            <person name="Barriuso J."/>
            <person name="Kellner H."/>
            <person name="Castanera R."/>
            <person name="Alfaro M."/>
            <person name="Ramirez L."/>
            <person name="Pisabarro A.G."/>
            <person name="Kuo A."/>
            <person name="Tritt A."/>
            <person name="Lipzen A."/>
            <person name="He G."/>
            <person name="Yan M."/>
            <person name="Ng V."/>
            <person name="Cullen D."/>
            <person name="Martin F."/>
            <person name="Rosso M.-N."/>
            <person name="Henrissat B."/>
            <person name="Hibbett D."/>
            <person name="Martinez A.T."/>
            <person name="Grigoriev I.V."/>
        </authorList>
    </citation>
    <scope>NUCLEOTIDE SEQUENCE</scope>
    <source>
        <strain evidence="1">CIRM-BRFM 674</strain>
    </source>
</reference>
<dbReference type="EMBL" id="MU155220">
    <property type="protein sequence ID" value="KAF9479072.1"/>
    <property type="molecule type" value="Genomic_DNA"/>
</dbReference>
<sequence>TQVFNGSLTSKNKTDLEDIADALKLPIDGVKSVLIFRITDHFGQYPRLKEDPLFIGL</sequence>
<feature type="non-terminal residue" evidence="1">
    <location>
        <position position="57"/>
    </location>
</feature>